<dbReference type="Proteomes" id="UP000275078">
    <property type="component" value="Unassembled WGS sequence"/>
</dbReference>
<reference evidence="1 2" key="1">
    <citation type="journal article" date="2018" name="Nat. Ecol. Evol.">
        <title>Pezizomycetes genomes reveal the molecular basis of ectomycorrhizal truffle lifestyle.</title>
        <authorList>
            <person name="Murat C."/>
            <person name="Payen T."/>
            <person name="Noel B."/>
            <person name="Kuo A."/>
            <person name="Morin E."/>
            <person name="Chen J."/>
            <person name="Kohler A."/>
            <person name="Krizsan K."/>
            <person name="Balestrini R."/>
            <person name="Da Silva C."/>
            <person name="Montanini B."/>
            <person name="Hainaut M."/>
            <person name="Levati E."/>
            <person name="Barry K.W."/>
            <person name="Belfiori B."/>
            <person name="Cichocki N."/>
            <person name="Clum A."/>
            <person name="Dockter R.B."/>
            <person name="Fauchery L."/>
            <person name="Guy J."/>
            <person name="Iotti M."/>
            <person name="Le Tacon F."/>
            <person name="Lindquist E.A."/>
            <person name="Lipzen A."/>
            <person name="Malagnac F."/>
            <person name="Mello A."/>
            <person name="Molinier V."/>
            <person name="Miyauchi S."/>
            <person name="Poulain J."/>
            <person name="Riccioni C."/>
            <person name="Rubini A."/>
            <person name="Sitrit Y."/>
            <person name="Splivallo R."/>
            <person name="Traeger S."/>
            <person name="Wang M."/>
            <person name="Zifcakova L."/>
            <person name="Wipf D."/>
            <person name="Zambonelli A."/>
            <person name="Paolocci F."/>
            <person name="Nowrousian M."/>
            <person name="Ottonello S."/>
            <person name="Baldrian P."/>
            <person name="Spatafora J.W."/>
            <person name="Henrissat B."/>
            <person name="Nagy L.G."/>
            <person name="Aury J.M."/>
            <person name="Wincker P."/>
            <person name="Grigoriev I.V."/>
            <person name="Bonfante P."/>
            <person name="Martin F.M."/>
        </authorList>
    </citation>
    <scope>NUCLEOTIDE SEQUENCE [LARGE SCALE GENOMIC DNA]</scope>
    <source>
        <strain evidence="1 2">RN42</strain>
    </source>
</reference>
<organism evidence="1 2">
    <name type="scientific">Ascobolus immersus RN42</name>
    <dbReference type="NCBI Taxonomy" id="1160509"/>
    <lineage>
        <taxon>Eukaryota</taxon>
        <taxon>Fungi</taxon>
        <taxon>Dikarya</taxon>
        <taxon>Ascomycota</taxon>
        <taxon>Pezizomycotina</taxon>
        <taxon>Pezizomycetes</taxon>
        <taxon>Pezizales</taxon>
        <taxon>Ascobolaceae</taxon>
        <taxon>Ascobolus</taxon>
    </lineage>
</organism>
<dbReference type="EMBL" id="ML119712">
    <property type="protein sequence ID" value="RPA78390.1"/>
    <property type="molecule type" value="Genomic_DNA"/>
</dbReference>
<proteinExistence type="predicted"/>
<dbReference type="AlphaFoldDB" id="A0A3N4I2R0"/>
<gene>
    <name evidence="1" type="ORF">BJ508DRAFT_349436</name>
</gene>
<evidence type="ECO:0000313" key="2">
    <source>
        <dbReference type="Proteomes" id="UP000275078"/>
    </source>
</evidence>
<sequence length="236" mass="26652">MSLHPFRPTTRHNQYIPIFSRCSICQVRFLSPGSTARGRRAIDIRWRFTCQCGASICIACYRLSWLYSRRMGSRVLFCGFGTVISAYHLKPVVSEDRRIEGTASSSTVKYVDWIEDRHVGEQLEAVTRVEDETKLSFLKDFSEKELVEIPYTWKVSGDREGSTASEVIGDEGEESPSFTRALTGHMGSNSCKDYHVEDQDDEIEDIDPLDPLSLAGAVVGTGFEVAREIFRFATGW</sequence>
<protein>
    <submittedName>
        <fullName evidence="1">Uncharacterized protein</fullName>
    </submittedName>
</protein>
<name>A0A3N4I2R0_ASCIM</name>
<keyword evidence="2" id="KW-1185">Reference proteome</keyword>
<evidence type="ECO:0000313" key="1">
    <source>
        <dbReference type="EMBL" id="RPA78390.1"/>
    </source>
</evidence>
<accession>A0A3N4I2R0</accession>